<dbReference type="PANTHER" id="PTHR34560">
    <property type="entry name" value="POLYKETIDE CYCLASE/DEHYDRASE/LIPID TRANSPORT SUPERFAMILY PROTEIN"/>
    <property type="match status" value="1"/>
</dbReference>
<dbReference type="Proteomes" id="UP000187209">
    <property type="component" value="Unassembled WGS sequence"/>
</dbReference>
<gene>
    <name evidence="2" type="ORF">SteCoe_5778</name>
</gene>
<dbReference type="Gene3D" id="3.30.530.20">
    <property type="match status" value="1"/>
</dbReference>
<evidence type="ECO:0000259" key="1">
    <source>
        <dbReference type="Pfam" id="PF01852"/>
    </source>
</evidence>
<dbReference type="OrthoDB" id="283021at2759"/>
<dbReference type="SUPFAM" id="SSF55961">
    <property type="entry name" value="Bet v1-like"/>
    <property type="match status" value="1"/>
</dbReference>
<feature type="domain" description="START" evidence="1">
    <location>
        <begin position="88"/>
        <end position="247"/>
    </location>
</feature>
<dbReference type="AlphaFoldDB" id="A0A1R2CRM2"/>
<name>A0A1R2CRM2_9CILI</name>
<dbReference type="Pfam" id="PF01852">
    <property type="entry name" value="START"/>
    <property type="match status" value="1"/>
</dbReference>
<dbReference type="InterPro" id="IPR002913">
    <property type="entry name" value="START_lipid-bd_dom"/>
</dbReference>
<protein>
    <recommendedName>
        <fullName evidence="1">START domain-containing protein</fullName>
    </recommendedName>
</protein>
<dbReference type="GO" id="GO:0008289">
    <property type="term" value="F:lipid binding"/>
    <property type="evidence" value="ECO:0007669"/>
    <property type="project" value="InterPro"/>
</dbReference>
<sequence>MEARIQEIKDLFYDDKLQDAYKKLRTLEGELSSDPSSLDLLNSTEEINILRDDLKEADRCLELLADLDSWNPIKETENIAIFSKTSNVDFIIRAEMLLDQPIFPVLSICNEIDLLPSWIQVVKSVETVKTITPFRRLLWYKFNIPWPASNRDMVVNAFGLTIPENNSIMIILRDVSESKFLGTDIPQPDSGDVRVTMKTGILSFMKRSETQTQVSFLSHSDPHVPLVPESLLNWCSKTGIYYFIKSMEDKAMGFKGSIFEERVAANQAFYNKLMSVLNEALGE</sequence>
<dbReference type="InterPro" id="IPR023393">
    <property type="entry name" value="START-like_dom_sf"/>
</dbReference>
<accession>A0A1R2CRM2</accession>
<evidence type="ECO:0000313" key="2">
    <source>
        <dbReference type="EMBL" id="OMJ91630.1"/>
    </source>
</evidence>
<proteinExistence type="predicted"/>
<comment type="caution">
    <text evidence="2">The sequence shown here is derived from an EMBL/GenBank/DDBJ whole genome shotgun (WGS) entry which is preliminary data.</text>
</comment>
<evidence type="ECO:0000313" key="3">
    <source>
        <dbReference type="Proteomes" id="UP000187209"/>
    </source>
</evidence>
<dbReference type="EMBL" id="MPUH01000077">
    <property type="protein sequence ID" value="OMJ91630.1"/>
    <property type="molecule type" value="Genomic_DNA"/>
</dbReference>
<reference evidence="2 3" key="1">
    <citation type="submission" date="2016-11" db="EMBL/GenBank/DDBJ databases">
        <title>The macronuclear genome of Stentor coeruleus: a giant cell with tiny introns.</title>
        <authorList>
            <person name="Slabodnick M."/>
            <person name="Ruby J.G."/>
            <person name="Reiff S.B."/>
            <person name="Swart E.C."/>
            <person name="Gosai S."/>
            <person name="Prabakaran S."/>
            <person name="Witkowska E."/>
            <person name="Larue G.E."/>
            <person name="Fisher S."/>
            <person name="Freeman R.M."/>
            <person name="Gunawardena J."/>
            <person name="Chu W."/>
            <person name="Stover N.A."/>
            <person name="Gregory B.D."/>
            <person name="Nowacki M."/>
            <person name="Derisi J."/>
            <person name="Roy S.W."/>
            <person name="Marshall W.F."/>
            <person name="Sood P."/>
        </authorList>
    </citation>
    <scope>NUCLEOTIDE SEQUENCE [LARGE SCALE GENOMIC DNA]</scope>
    <source>
        <strain evidence="2">WM001</strain>
    </source>
</reference>
<keyword evidence="3" id="KW-1185">Reference proteome</keyword>
<organism evidence="2 3">
    <name type="scientific">Stentor coeruleus</name>
    <dbReference type="NCBI Taxonomy" id="5963"/>
    <lineage>
        <taxon>Eukaryota</taxon>
        <taxon>Sar</taxon>
        <taxon>Alveolata</taxon>
        <taxon>Ciliophora</taxon>
        <taxon>Postciliodesmatophora</taxon>
        <taxon>Heterotrichea</taxon>
        <taxon>Heterotrichida</taxon>
        <taxon>Stentoridae</taxon>
        <taxon>Stentor</taxon>
    </lineage>
</organism>
<dbReference type="PANTHER" id="PTHR34560:SF1">
    <property type="entry name" value="START DOMAIN-CONTAINING PROTEIN"/>
    <property type="match status" value="1"/>
</dbReference>